<dbReference type="GO" id="GO:0003676">
    <property type="term" value="F:nucleic acid binding"/>
    <property type="evidence" value="ECO:0007669"/>
    <property type="project" value="InterPro"/>
</dbReference>
<dbReference type="InterPro" id="IPR001584">
    <property type="entry name" value="Integrase_cat-core"/>
</dbReference>
<organism evidence="2 3">
    <name type="scientific">Mycoavidus cysteinexigens</name>
    <dbReference type="NCBI Taxonomy" id="1553431"/>
    <lineage>
        <taxon>Bacteria</taxon>
        <taxon>Pseudomonadati</taxon>
        <taxon>Pseudomonadota</taxon>
        <taxon>Betaproteobacteria</taxon>
        <taxon>Burkholderiales</taxon>
        <taxon>Burkholderiaceae</taxon>
        <taxon>Mycoavidus</taxon>
    </lineage>
</organism>
<dbReference type="PROSITE" id="PS50994">
    <property type="entry name" value="INTEGRASE"/>
    <property type="match status" value="1"/>
</dbReference>
<dbReference type="AlphaFoldDB" id="A0A2Z6EX82"/>
<name>A0A2Z6EX82_9BURK</name>
<dbReference type="Gene3D" id="3.30.420.10">
    <property type="entry name" value="Ribonuclease H-like superfamily/Ribonuclease H"/>
    <property type="match status" value="1"/>
</dbReference>
<dbReference type="InterPro" id="IPR012337">
    <property type="entry name" value="RNaseH-like_sf"/>
</dbReference>
<accession>A0A2Z6EX82</accession>
<dbReference type="PANTHER" id="PTHR35004">
    <property type="entry name" value="TRANSPOSASE RV3428C-RELATED"/>
    <property type="match status" value="1"/>
</dbReference>
<feature type="domain" description="Integrase catalytic" evidence="1">
    <location>
        <begin position="26"/>
        <end position="116"/>
    </location>
</feature>
<evidence type="ECO:0000259" key="1">
    <source>
        <dbReference type="PROSITE" id="PS50994"/>
    </source>
</evidence>
<dbReference type="GO" id="GO:0015074">
    <property type="term" value="P:DNA integration"/>
    <property type="evidence" value="ECO:0007669"/>
    <property type="project" value="InterPro"/>
</dbReference>
<dbReference type="SUPFAM" id="SSF53098">
    <property type="entry name" value="Ribonuclease H-like"/>
    <property type="match status" value="1"/>
</dbReference>
<evidence type="ECO:0000313" key="2">
    <source>
        <dbReference type="EMBL" id="BBE09968.1"/>
    </source>
</evidence>
<dbReference type="InterPro" id="IPR036397">
    <property type="entry name" value="RNaseH_sf"/>
</dbReference>
<proteinExistence type="predicted"/>
<keyword evidence="3" id="KW-1185">Reference proteome</keyword>
<gene>
    <name evidence="2" type="ORF">MCB1EB_1807</name>
</gene>
<protein>
    <submittedName>
        <fullName evidence="2">Transposase</fullName>
    </submittedName>
</protein>
<dbReference type="EMBL" id="AP018150">
    <property type="protein sequence ID" value="BBE09968.1"/>
    <property type="molecule type" value="Genomic_DNA"/>
</dbReference>
<sequence>MVSKETLRRLMTEAGLWVPRRQRLAKVYQPRARRACLGELIQIDGSDHRWFEERNPSCTLLVYIDDATSRIMHLHFTATESTFSYFEATRSYLEQYGKPVAFYSDKATIFRSAQYATTGGKGVTHFGRAMYELNIESICANSSQAAYFSLS</sequence>
<dbReference type="Proteomes" id="UP000282597">
    <property type="component" value="Chromosome"/>
</dbReference>
<dbReference type="KEGG" id="mcys:MCB1EB_1807"/>
<reference evidence="2 3" key="1">
    <citation type="journal article" date="2018" name="Microbes Environ.">
        <title>Comparative Genomic Insights into Endofungal Lifestyles of Two Bacterial Endosymbionts, Mycoavidus cysteinexigens and Burkholderia rhizoxinica.</title>
        <authorList>
            <person name="Sharmin D."/>
            <person name="Guo Y."/>
            <person name="Nishizawa T."/>
            <person name="Ohshima S."/>
            <person name="Sato Y."/>
            <person name="Takashima Y."/>
            <person name="Narisawa K."/>
            <person name="Ohta H."/>
        </authorList>
    </citation>
    <scope>NUCLEOTIDE SEQUENCE [LARGE SCALE GENOMIC DNA]</scope>
    <source>
        <strain evidence="2 3">B1-EB</strain>
    </source>
</reference>
<evidence type="ECO:0000313" key="3">
    <source>
        <dbReference type="Proteomes" id="UP000282597"/>
    </source>
</evidence>
<dbReference type="PANTHER" id="PTHR35004:SF7">
    <property type="entry name" value="INTEGRASE PROTEIN"/>
    <property type="match status" value="1"/>
</dbReference>